<dbReference type="PANTHER" id="PTHR34296:SF2">
    <property type="entry name" value="ABC TRANSPORTER GUANOSINE-BINDING PROTEIN NUPN"/>
    <property type="match status" value="1"/>
</dbReference>
<sequence length="345" mass="36440">MKECLRKQIFLWTASALLMGGLAACGGGGEGAPADSSGTPEGESEIKIGILIPGSPTDGGFSQQAAEAGALLEEQFSCEVAVVEAATADAIKSEGESMAAEGYKIVFGHGGQCSTPLAEISKDYPDTWFVTTGGTEVRENQFPVSLCLEQSTYVAGVVAGMMTESNMLGCSVGGDYPAYTKTTNAFELGAKSVNPDVKILFNVLSSTDPTEGYEVTMNQIKMGADFIYSNSNEAQSGSIKAAAESEGVYAFGTLGDFIPQAPETVLANTMGDWSKAFINATEAILNDEVGEPEIMYLDTSNDSVSFEWNEELKKEVPQEVLDKVDETIQAIADGTIHVPNEYELG</sequence>
<name>A0ABR7HP64_9FIRM</name>
<reference evidence="8 9" key="1">
    <citation type="submission" date="2020-08" db="EMBL/GenBank/DDBJ databases">
        <title>Genome public.</title>
        <authorList>
            <person name="Liu C."/>
            <person name="Sun Q."/>
        </authorList>
    </citation>
    <scope>NUCLEOTIDE SEQUENCE [LARGE SCALE GENOMIC DNA]</scope>
    <source>
        <strain evidence="8 9">New-38</strain>
    </source>
</reference>
<feature type="signal peptide" evidence="6">
    <location>
        <begin position="1"/>
        <end position="23"/>
    </location>
</feature>
<evidence type="ECO:0000313" key="8">
    <source>
        <dbReference type="EMBL" id="MBC5729277.1"/>
    </source>
</evidence>
<evidence type="ECO:0000256" key="3">
    <source>
        <dbReference type="ARBA" id="ARBA00022729"/>
    </source>
</evidence>
<keyword evidence="4" id="KW-0472">Membrane</keyword>
<dbReference type="PROSITE" id="PS51257">
    <property type="entry name" value="PROKAR_LIPOPROTEIN"/>
    <property type="match status" value="1"/>
</dbReference>
<dbReference type="InterPro" id="IPR050957">
    <property type="entry name" value="BMP_lipoprotein"/>
</dbReference>
<dbReference type="RefSeq" id="WP_186962744.1">
    <property type="nucleotide sequence ID" value="NZ_JACOPR010000001.1"/>
</dbReference>
<evidence type="ECO:0000256" key="1">
    <source>
        <dbReference type="ARBA" id="ARBA00004236"/>
    </source>
</evidence>
<dbReference type="CDD" id="cd06304">
    <property type="entry name" value="PBP1_BmpA_Med_PnrA-like"/>
    <property type="match status" value="1"/>
</dbReference>
<accession>A0ABR7HP64</accession>
<evidence type="ECO:0000256" key="4">
    <source>
        <dbReference type="ARBA" id="ARBA00023136"/>
    </source>
</evidence>
<comment type="subcellular location">
    <subcellularLocation>
        <location evidence="1">Cell membrane</location>
    </subcellularLocation>
</comment>
<dbReference type="InterPro" id="IPR003760">
    <property type="entry name" value="PnrA-like"/>
</dbReference>
<dbReference type="Pfam" id="PF02608">
    <property type="entry name" value="Bmp"/>
    <property type="match status" value="1"/>
</dbReference>
<organism evidence="8 9">
    <name type="scientific">Pseudoflavonifractor hominis</name>
    <dbReference type="NCBI Taxonomy" id="2763059"/>
    <lineage>
        <taxon>Bacteria</taxon>
        <taxon>Bacillati</taxon>
        <taxon>Bacillota</taxon>
        <taxon>Clostridia</taxon>
        <taxon>Eubacteriales</taxon>
        <taxon>Oscillospiraceae</taxon>
        <taxon>Pseudoflavonifractor</taxon>
    </lineage>
</organism>
<feature type="domain" description="ABC transporter substrate-binding protein PnrA-like" evidence="7">
    <location>
        <begin position="47"/>
        <end position="337"/>
    </location>
</feature>
<comment type="caution">
    <text evidence="8">The sequence shown here is derived from an EMBL/GenBank/DDBJ whole genome shotgun (WGS) entry which is preliminary data.</text>
</comment>
<dbReference type="Gene3D" id="3.40.50.2300">
    <property type="match status" value="2"/>
</dbReference>
<keyword evidence="9" id="KW-1185">Reference proteome</keyword>
<evidence type="ECO:0000256" key="2">
    <source>
        <dbReference type="ARBA" id="ARBA00022475"/>
    </source>
</evidence>
<evidence type="ECO:0000256" key="5">
    <source>
        <dbReference type="ARBA" id="ARBA00023288"/>
    </source>
</evidence>
<dbReference type="Proteomes" id="UP000660021">
    <property type="component" value="Unassembled WGS sequence"/>
</dbReference>
<dbReference type="PANTHER" id="PTHR34296">
    <property type="entry name" value="TRANSCRIPTIONAL ACTIVATOR PROTEIN MED"/>
    <property type="match status" value="1"/>
</dbReference>
<gene>
    <name evidence="8" type="ORF">H8S34_00310</name>
</gene>
<keyword evidence="3 6" id="KW-0732">Signal</keyword>
<proteinExistence type="predicted"/>
<evidence type="ECO:0000259" key="7">
    <source>
        <dbReference type="Pfam" id="PF02608"/>
    </source>
</evidence>
<dbReference type="EMBL" id="JACOPR010000001">
    <property type="protein sequence ID" value="MBC5729277.1"/>
    <property type="molecule type" value="Genomic_DNA"/>
</dbReference>
<evidence type="ECO:0000313" key="9">
    <source>
        <dbReference type="Proteomes" id="UP000660021"/>
    </source>
</evidence>
<keyword evidence="2" id="KW-1003">Cell membrane</keyword>
<evidence type="ECO:0000256" key="6">
    <source>
        <dbReference type="SAM" id="SignalP"/>
    </source>
</evidence>
<feature type="chain" id="PRO_5046461823" evidence="6">
    <location>
        <begin position="24"/>
        <end position="345"/>
    </location>
</feature>
<protein>
    <submittedName>
        <fullName evidence="8">BMP family protein</fullName>
    </submittedName>
</protein>
<keyword evidence="5" id="KW-0449">Lipoprotein</keyword>